<reference evidence="2" key="1">
    <citation type="journal article" date="2019" name="Int. J. Syst. Evol. Microbiol.">
        <title>The Global Catalogue of Microorganisms (GCM) 10K type strain sequencing project: providing services to taxonomists for standard genome sequencing and annotation.</title>
        <authorList>
            <consortium name="The Broad Institute Genomics Platform"/>
            <consortium name="The Broad Institute Genome Sequencing Center for Infectious Disease"/>
            <person name="Wu L."/>
            <person name="Ma J."/>
        </authorList>
    </citation>
    <scope>NUCLEOTIDE SEQUENCE [LARGE SCALE GENOMIC DNA]</scope>
    <source>
        <strain evidence="2">JCM 17986</strain>
    </source>
</reference>
<protein>
    <recommendedName>
        <fullName evidence="3">DNA primase/polymerase bifunctional N-terminal domain-containing protein</fullName>
    </recommendedName>
</protein>
<dbReference type="EMBL" id="BAABHS010000069">
    <property type="protein sequence ID" value="GAA4997517.1"/>
    <property type="molecule type" value="Genomic_DNA"/>
</dbReference>
<comment type="caution">
    <text evidence="1">The sequence shown here is derived from an EMBL/GenBank/DDBJ whole genome shotgun (WGS) entry which is preliminary data.</text>
</comment>
<accession>A0ABP9II53</accession>
<evidence type="ECO:0008006" key="3">
    <source>
        <dbReference type="Google" id="ProtNLM"/>
    </source>
</evidence>
<proteinExistence type="predicted"/>
<keyword evidence="2" id="KW-1185">Reference proteome</keyword>
<organism evidence="1 2">
    <name type="scientific">Yinghuangia aomiensis</name>
    <dbReference type="NCBI Taxonomy" id="676205"/>
    <lineage>
        <taxon>Bacteria</taxon>
        <taxon>Bacillati</taxon>
        <taxon>Actinomycetota</taxon>
        <taxon>Actinomycetes</taxon>
        <taxon>Kitasatosporales</taxon>
        <taxon>Streptomycetaceae</taxon>
        <taxon>Yinghuangia</taxon>
    </lineage>
</organism>
<evidence type="ECO:0000313" key="1">
    <source>
        <dbReference type="EMBL" id="GAA4997517.1"/>
    </source>
</evidence>
<sequence>MWWLSSAADDPRACRDGWYHDPGMPQLVAAGRLFDVVLMPMSFGLEVLGRMVGDERFAVGSVVIGERRAKLGFLVGPGSQADWPGLVSTAGAADAKTWCLGKGGYLVAPGALVIHDLSIWWERGPTGEFDDLTSLSDLANAVGATWRDVQLTDAGAASLVGSAGGR</sequence>
<evidence type="ECO:0000313" key="2">
    <source>
        <dbReference type="Proteomes" id="UP001500466"/>
    </source>
</evidence>
<name>A0ABP9II53_9ACTN</name>
<dbReference type="Proteomes" id="UP001500466">
    <property type="component" value="Unassembled WGS sequence"/>
</dbReference>
<gene>
    <name evidence="1" type="ORF">GCM10023205_83690</name>
</gene>